<accession>A0A931IHG0</accession>
<dbReference type="Proteomes" id="UP000655751">
    <property type="component" value="Unassembled WGS sequence"/>
</dbReference>
<feature type="compositionally biased region" description="Basic and acidic residues" evidence="1">
    <location>
        <begin position="284"/>
        <end position="299"/>
    </location>
</feature>
<name>A0A931IHG0_9NOCA</name>
<evidence type="ECO:0000256" key="1">
    <source>
        <dbReference type="SAM" id="MobiDB-lite"/>
    </source>
</evidence>
<keyword evidence="2" id="KW-1133">Transmembrane helix</keyword>
<organism evidence="3 4">
    <name type="scientific">Nocardia bovistercoris</name>
    <dbReference type="NCBI Taxonomy" id="2785916"/>
    <lineage>
        <taxon>Bacteria</taxon>
        <taxon>Bacillati</taxon>
        <taxon>Actinomycetota</taxon>
        <taxon>Actinomycetes</taxon>
        <taxon>Mycobacteriales</taxon>
        <taxon>Nocardiaceae</taxon>
        <taxon>Nocardia</taxon>
    </lineage>
</organism>
<keyword evidence="4" id="KW-1185">Reference proteome</keyword>
<feature type="transmembrane region" description="Helical" evidence="2">
    <location>
        <begin position="78"/>
        <end position="98"/>
    </location>
</feature>
<feature type="region of interest" description="Disordered" evidence="1">
    <location>
        <begin position="284"/>
        <end position="308"/>
    </location>
</feature>
<comment type="caution">
    <text evidence="3">The sequence shown here is derived from an EMBL/GenBank/DDBJ whole genome shotgun (WGS) entry which is preliminary data.</text>
</comment>
<proteinExistence type="predicted"/>
<dbReference type="AlphaFoldDB" id="A0A931IHG0"/>
<evidence type="ECO:0000256" key="2">
    <source>
        <dbReference type="SAM" id="Phobius"/>
    </source>
</evidence>
<keyword evidence="2" id="KW-0472">Membrane</keyword>
<keyword evidence="2" id="KW-0812">Transmembrane</keyword>
<dbReference type="EMBL" id="JADMLG010000025">
    <property type="protein sequence ID" value="MBH0781466.1"/>
    <property type="molecule type" value="Genomic_DNA"/>
</dbReference>
<dbReference type="RefSeq" id="WP_196153756.1">
    <property type="nucleotide sequence ID" value="NZ_JADMLG010000025.1"/>
</dbReference>
<feature type="transmembrane region" description="Helical" evidence="2">
    <location>
        <begin position="51"/>
        <end position="72"/>
    </location>
</feature>
<gene>
    <name evidence="3" type="ORF">IT779_34870</name>
</gene>
<sequence length="308" mass="33364">MEPKESPLWVHDIRVRTLAEKLGDGRGLRYTLPQLWYAASRKHMPDLGKRFFGRRLLFSIPILVVAFFSMVSGAVPPLIGIVVGIGAVVLVNLALTAYKPRFLRTSPVRMPATYDKFRDEVLSRWIKVYGGPPPGSVSEAAPPPPAPPQPRFAVLCADRAVLACLAANNVAARGIALASRPEQLPQRVPVLILHDASVPGVTFAAEVRAALGSRAIDVGIGPRALLGKEKAFRLRDGLPAPADLERLRATVSPPELAWLADGWWSPLAAVPPAKLLAAVDSATRRAEEATDPDRRRAREVGFLTWPTG</sequence>
<reference evidence="3" key="1">
    <citation type="submission" date="2020-11" db="EMBL/GenBank/DDBJ databases">
        <title>Nocardia NEAU-351.nov., a novel actinomycete isolated from the cow dung.</title>
        <authorList>
            <person name="Zhang X."/>
        </authorList>
    </citation>
    <scope>NUCLEOTIDE SEQUENCE</scope>
    <source>
        <strain evidence="3">NEAU-351</strain>
    </source>
</reference>
<evidence type="ECO:0000313" key="4">
    <source>
        <dbReference type="Proteomes" id="UP000655751"/>
    </source>
</evidence>
<evidence type="ECO:0000313" key="3">
    <source>
        <dbReference type="EMBL" id="MBH0781466.1"/>
    </source>
</evidence>
<protein>
    <submittedName>
        <fullName evidence="3">Uncharacterized protein</fullName>
    </submittedName>
</protein>